<accession>A0A7U6GGX3</accession>
<evidence type="ECO:0000313" key="2">
    <source>
        <dbReference type="EMBL" id="BAO43427.1"/>
    </source>
</evidence>
<dbReference type="Gene3D" id="2.30.30.830">
    <property type="match status" value="1"/>
</dbReference>
<evidence type="ECO:0000313" key="3">
    <source>
        <dbReference type="Proteomes" id="UP000031631"/>
    </source>
</evidence>
<feature type="region of interest" description="Disordered" evidence="1">
    <location>
        <begin position="169"/>
        <end position="203"/>
    </location>
</feature>
<evidence type="ECO:0000256" key="1">
    <source>
        <dbReference type="SAM" id="MobiDB-lite"/>
    </source>
</evidence>
<feature type="compositionally biased region" description="Basic residues" evidence="1">
    <location>
        <begin position="172"/>
        <end position="181"/>
    </location>
</feature>
<dbReference type="EMBL" id="AP012273">
    <property type="protein sequence ID" value="BAO43427.1"/>
    <property type="molecule type" value="Genomic_DNA"/>
</dbReference>
<dbReference type="RefSeq" id="WP_041065100.1">
    <property type="nucleotide sequence ID" value="NZ_AP012273.1"/>
</dbReference>
<proteinExistence type="predicted"/>
<dbReference type="KEGG" id="tbn:TBH_C0482"/>
<keyword evidence="3" id="KW-1185">Reference proteome</keyword>
<feature type="region of interest" description="Disordered" evidence="1">
    <location>
        <begin position="80"/>
        <end position="100"/>
    </location>
</feature>
<name>A0A7U6GGX3_9GAMM</name>
<protein>
    <submittedName>
        <fullName evidence="2">General secretion pathway protein N</fullName>
    </submittedName>
</protein>
<dbReference type="Proteomes" id="UP000031631">
    <property type="component" value="Chromosome"/>
</dbReference>
<sequence>MNRFLFMMAMLLAVFIGWRWFNPVAAPKPEPLPAPGVSGGDVGALLKNMDRVTGFPPLAAYHAISARPLFFSKRRPPPPYVAEKGGGRKPGPSRKTGKPRVQLSGVISVGNQTYALLKGGKNKGTRRVRVGEDIDGWTVISIEKDKLVLRNGTETESLLLWNYKPVKPVKQAPKKAVKRTARPPVKNTNGQTARQRPVPTGKP</sequence>
<reference evidence="2 3" key="1">
    <citation type="journal article" date="2014" name="PLoS ONE">
        <title>Physiological and genomic features of a novel sulfur-oxidizing gammaproteobacterium belonging to a previously uncultivated symbiotic lineage isolated from a hydrothermal vent.</title>
        <authorList>
            <person name="Nunoura T."/>
            <person name="Takaki Y."/>
            <person name="Kazama H."/>
            <person name="Kakuta J."/>
            <person name="Shimamura S."/>
            <person name="Makita H."/>
            <person name="Hirai M."/>
            <person name="Miyazaki M."/>
            <person name="Takai K."/>
        </authorList>
    </citation>
    <scope>NUCLEOTIDE SEQUENCE [LARGE SCALE GENOMIC DNA]</scope>
    <source>
        <strain evidence="2 3">Hiromi1</strain>
    </source>
</reference>
<dbReference type="OrthoDB" id="5769601at2"/>
<gene>
    <name evidence="2" type="ORF">TBH_C0482</name>
</gene>
<dbReference type="AlphaFoldDB" id="A0A7U6GGX3"/>
<organism evidence="2 3">
    <name type="scientific">Thiolapillus brandeum</name>
    <dbReference type="NCBI Taxonomy" id="1076588"/>
    <lineage>
        <taxon>Bacteria</taxon>
        <taxon>Pseudomonadati</taxon>
        <taxon>Pseudomonadota</taxon>
        <taxon>Gammaproteobacteria</taxon>
        <taxon>Chromatiales</taxon>
        <taxon>Sedimenticolaceae</taxon>
        <taxon>Thiolapillus</taxon>
    </lineage>
</organism>